<evidence type="ECO:0008006" key="3">
    <source>
        <dbReference type="Google" id="ProtNLM"/>
    </source>
</evidence>
<sequence length="278" mass="31136">MWKNAGDTLIQLDVTCTPSDIPRHDADIPTLSILKDLLGRSPGKARSVRLYCRAQSLLSVMETGMKHLETLVAMENNPGRRFRASSQLLGGQPRNLRRLELAGVTVPWTSPIITPQLTHLLVDINPTAVTAGTIADLVSLLRLFDRLKAFKVYLDYPVADEEMEFYLSSAGNRTPIHLPVLEVLDIHSSHRGPLGAILSLIHIPKDISRLAVTSGNIDGHSAERVLDFATCGRSREYFITPEEVEIDYHSAACWKRQRFQWVNKDSRGPRHPDFRGKN</sequence>
<organism evidence="1 2">
    <name type="scientific">Coprinellus micaceus</name>
    <name type="common">Glistening ink-cap mushroom</name>
    <name type="synonym">Coprinus micaceus</name>
    <dbReference type="NCBI Taxonomy" id="71717"/>
    <lineage>
        <taxon>Eukaryota</taxon>
        <taxon>Fungi</taxon>
        <taxon>Dikarya</taxon>
        <taxon>Basidiomycota</taxon>
        <taxon>Agaricomycotina</taxon>
        <taxon>Agaricomycetes</taxon>
        <taxon>Agaricomycetidae</taxon>
        <taxon>Agaricales</taxon>
        <taxon>Agaricineae</taxon>
        <taxon>Psathyrellaceae</taxon>
        <taxon>Coprinellus</taxon>
    </lineage>
</organism>
<dbReference type="Proteomes" id="UP000298030">
    <property type="component" value="Unassembled WGS sequence"/>
</dbReference>
<reference evidence="1 2" key="1">
    <citation type="journal article" date="2019" name="Nat. Ecol. Evol.">
        <title>Megaphylogeny resolves global patterns of mushroom evolution.</title>
        <authorList>
            <person name="Varga T."/>
            <person name="Krizsan K."/>
            <person name="Foldi C."/>
            <person name="Dima B."/>
            <person name="Sanchez-Garcia M."/>
            <person name="Sanchez-Ramirez S."/>
            <person name="Szollosi G.J."/>
            <person name="Szarkandi J.G."/>
            <person name="Papp V."/>
            <person name="Albert L."/>
            <person name="Andreopoulos W."/>
            <person name="Angelini C."/>
            <person name="Antonin V."/>
            <person name="Barry K.W."/>
            <person name="Bougher N.L."/>
            <person name="Buchanan P."/>
            <person name="Buyck B."/>
            <person name="Bense V."/>
            <person name="Catcheside P."/>
            <person name="Chovatia M."/>
            <person name="Cooper J."/>
            <person name="Damon W."/>
            <person name="Desjardin D."/>
            <person name="Finy P."/>
            <person name="Geml J."/>
            <person name="Haridas S."/>
            <person name="Hughes K."/>
            <person name="Justo A."/>
            <person name="Karasinski D."/>
            <person name="Kautmanova I."/>
            <person name="Kiss B."/>
            <person name="Kocsube S."/>
            <person name="Kotiranta H."/>
            <person name="LaButti K.M."/>
            <person name="Lechner B.E."/>
            <person name="Liimatainen K."/>
            <person name="Lipzen A."/>
            <person name="Lukacs Z."/>
            <person name="Mihaltcheva S."/>
            <person name="Morgado L.N."/>
            <person name="Niskanen T."/>
            <person name="Noordeloos M.E."/>
            <person name="Ohm R.A."/>
            <person name="Ortiz-Santana B."/>
            <person name="Ovrebo C."/>
            <person name="Racz N."/>
            <person name="Riley R."/>
            <person name="Savchenko A."/>
            <person name="Shiryaev A."/>
            <person name="Soop K."/>
            <person name="Spirin V."/>
            <person name="Szebenyi C."/>
            <person name="Tomsovsky M."/>
            <person name="Tulloss R.E."/>
            <person name="Uehling J."/>
            <person name="Grigoriev I.V."/>
            <person name="Vagvolgyi C."/>
            <person name="Papp T."/>
            <person name="Martin F.M."/>
            <person name="Miettinen O."/>
            <person name="Hibbett D.S."/>
            <person name="Nagy L.G."/>
        </authorList>
    </citation>
    <scope>NUCLEOTIDE SEQUENCE [LARGE SCALE GENOMIC DNA]</scope>
    <source>
        <strain evidence="1 2">FP101781</strain>
    </source>
</reference>
<name>A0A4Y7TSI0_COPMI</name>
<evidence type="ECO:0000313" key="1">
    <source>
        <dbReference type="EMBL" id="TEB37147.1"/>
    </source>
</evidence>
<keyword evidence="2" id="KW-1185">Reference proteome</keyword>
<dbReference type="EMBL" id="QPFP01000004">
    <property type="protein sequence ID" value="TEB37147.1"/>
    <property type="molecule type" value="Genomic_DNA"/>
</dbReference>
<proteinExistence type="predicted"/>
<evidence type="ECO:0000313" key="2">
    <source>
        <dbReference type="Proteomes" id="UP000298030"/>
    </source>
</evidence>
<dbReference type="OrthoDB" id="3114367at2759"/>
<gene>
    <name evidence="1" type="ORF">FA13DRAFT_890158</name>
</gene>
<dbReference type="AlphaFoldDB" id="A0A4Y7TSI0"/>
<protein>
    <recommendedName>
        <fullName evidence="3">F-box domain-containing protein</fullName>
    </recommendedName>
</protein>
<comment type="caution">
    <text evidence="1">The sequence shown here is derived from an EMBL/GenBank/DDBJ whole genome shotgun (WGS) entry which is preliminary data.</text>
</comment>
<accession>A0A4Y7TSI0</accession>